<keyword evidence="2" id="KW-0805">Transcription regulation</keyword>
<evidence type="ECO:0000313" key="6">
    <source>
        <dbReference type="EnsemblPlants" id="TuG1812G0200002288.01.T04"/>
    </source>
</evidence>
<organism evidence="6 7">
    <name type="scientific">Triticum urartu</name>
    <name type="common">Red wild einkorn</name>
    <name type="synonym">Crithodium urartu</name>
    <dbReference type="NCBI Taxonomy" id="4572"/>
    <lineage>
        <taxon>Eukaryota</taxon>
        <taxon>Viridiplantae</taxon>
        <taxon>Streptophyta</taxon>
        <taxon>Embryophyta</taxon>
        <taxon>Tracheophyta</taxon>
        <taxon>Spermatophyta</taxon>
        <taxon>Magnoliopsida</taxon>
        <taxon>Liliopsida</taxon>
        <taxon>Poales</taxon>
        <taxon>Poaceae</taxon>
        <taxon>BOP clade</taxon>
        <taxon>Pooideae</taxon>
        <taxon>Triticodae</taxon>
        <taxon>Triticeae</taxon>
        <taxon>Triticinae</taxon>
        <taxon>Triticum</taxon>
    </lineage>
</organism>
<sequence length="109" mass="13071">MFWHKEPDIKYYVCTINKTFVKPGQRMVNYTEENLQDYIDPNNDTLMVRLADRHLLAECCIMLGMDKRATITTNWPEFRRRANIREGDICAFRFRITSKRRLVLTVHCL</sequence>
<proteinExistence type="predicted"/>
<evidence type="ECO:0000256" key="2">
    <source>
        <dbReference type="ARBA" id="ARBA00023015"/>
    </source>
</evidence>
<protein>
    <recommendedName>
        <fullName evidence="8">TF-B3 domain-containing protein</fullName>
    </recommendedName>
</protein>
<reference evidence="6" key="3">
    <citation type="submission" date="2022-06" db="UniProtKB">
        <authorList>
            <consortium name="EnsemblPlants"/>
        </authorList>
    </citation>
    <scope>IDENTIFICATION</scope>
</reference>
<reference evidence="7" key="1">
    <citation type="journal article" date="2013" name="Nature">
        <title>Draft genome of the wheat A-genome progenitor Triticum urartu.</title>
        <authorList>
            <person name="Ling H.Q."/>
            <person name="Zhao S."/>
            <person name="Liu D."/>
            <person name="Wang J."/>
            <person name="Sun H."/>
            <person name="Zhang C."/>
            <person name="Fan H."/>
            <person name="Li D."/>
            <person name="Dong L."/>
            <person name="Tao Y."/>
            <person name="Gao C."/>
            <person name="Wu H."/>
            <person name="Li Y."/>
            <person name="Cui Y."/>
            <person name="Guo X."/>
            <person name="Zheng S."/>
            <person name="Wang B."/>
            <person name="Yu K."/>
            <person name="Liang Q."/>
            <person name="Yang W."/>
            <person name="Lou X."/>
            <person name="Chen J."/>
            <person name="Feng M."/>
            <person name="Jian J."/>
            <person name="Zhang X."/>
            <person name="Luo G."/>
            <person name="Jiang Y."/>
            <person name="Liu J."/>
            <person name="Wang Z."/>
            <person name="Sha Y."/>
            <person name="Zhang B."/>
            <person name="Wu H."/>
            <person name="Tang D."/>
            <person name="Shen Q."/>
            <person name="Xue P."/>
            <person name="Zou S."/>
            <person name="Wang X."/>
            <person name="Liu X."/>
            <person name="Wang F."/>
            <person name="Yang Y."/>
            <person name="An X."/>
            <person name="Dong Z."/>
            <person name="Zhang K."/>
            <person name="Zhang X."/>
            <person name="Luo M.C."/>
            <person name="Dvorak J."/>
            <person name="Tong Y."/>
            <person name="Wang J."/>
            <person name="Yang H."/>
            <person name="Li Z."/>
            <person name="Wang D."/>
            <person name="Zhang A."/>
            <person name="Wang J."/>
        </authorList>
    </citation>
    <scope>NUCLEOTIDE SEQUENCE</scope>
    <source>
        <strain evidence="7">cv. G1812</strain>
    </source>
</reference>
<keyword evidence="4" id="KW-0804">Transcription</keyword>
<name>A0A8R7TFY1_TRIUA</name>
<evidence type="ECO:0000256" key="5">
    <source>
        <dbReference type="ARBA" id="ARBA00023242"/>
    </source>
</evidence>
<evidence type="ECO:0000313" key="7">
    <source>
        <dbReference type="Proteomes" id="UP000015106"/>
    </source>
</evidence>
<dbReference type="Proteomes" id="UP000015106">
    <property type="component" value="Chromosome 2"/>
</dbReference>
<reference evidence="6" key="2">
    <citation type="submission" date="2018-03" db="EMBL/GenBank/DDBJ databases">
        <title>The Triticum urartu genome reveals the dynamic nature of wheat genome evolution.</title>
        <authorList>
            <person name="Ling H."/>
            <person name="Ma B."/>
            <person name="Shi X."/>
            <person name="Liu H."/>
            <person name="Dong L."/>
            <person name="Sun H."/>
            <person name="Cao Y."/>
            <person name="Gao Q."/>
            <person name="Zheng S."/>
            <person name="Li Y."/>
            <person name="Yu Y."/>
            <person name="Du H."/>
            <person name="Qi M."/>
            <person name="Li Y."/>
            <person name="Yu H."/>
            <person name="Cui Y."/>
            <person name="Wang N."/>
            <person name="Chen C."/>
            <person name="Wu H."/>
            <person name="Zhao Y."/>
            <person name="Zhang J."/>
            <person name="Li Y."/>
            <person name="Zhou W."/>
            <person name="Zhang B."/>
            <person name="Hu W."/>
            <person name="Eijk M."/>
            <person name="Tang J."/>
            <person name="Witsenboer H."/>
            <person name="Zhao S."/>
            <person name="Li Z."/>
            <person name="Zhang A."/>
            <person name="Wang D."/>
            <person name="Liang C."/>
        </authorList>
    </citation>
    <scope>NUCLEOTIDE SEQUENCE [LARGE SCALE GENOMIC DNA]</scope>
    <source>
        <strain evidence="6">cv. G1812</strain>
    </source>
</reference>
<evidence type="ECO:0000256" key="1">
    <source>
        <dbReference type="ARBA" id="ARBA00004123"/>
    </source>
</evidence>
<evidence type="ECO:0000256" key="4">
    <source>
        <dbReference type="ARBA" id="ARBA00023163"/>
    </source>
</evidence>
<dbReference type="GO" id="GO:0003677">
    <property type="term" value="F:DNA binding"/>
    <property type="evidence" value="ECO:0007669"/>
    <property type="project" value="UniProtKB-KW"/>
</dbReference>
<dbReference type="AlphaFoldDB" id="A0A8R7TFY1"/>
<comment type="subcellular location">
    <subcellularLocation>
        <location evidence="1">Nucleus</location>
    </subcellularLocation>
</comment>
<evidence type="ECO:0008006" key="8">
    <source>
        <dbReference type="Google" id="ProtNLM"/>
    </source>
</evidence>
<dbReference type="SUPFAM" id="SSF101936">
    <property type="entry name" value="DNA-binding pseudobarrel domain"/>
    <property type="match status" value="1"/>
</dbReference>
<dbReference type="InterPro" id="IPR015300">
    <property type="entry name" value="DNA-bd_pseudobarrel_sf"/>
</dbReference>
<keyword evidence="7" id="KW-1185">Reference proteome</keyword>
<evidence type="ECO:0000256" key="3">
    <source>
        <dbReference type="ARBA" id="ARBA00023125"/>
    </source>
</evidence>
<dbReference type="Gramene" id="TuG1812G0200002288.01.T04">
    <property type="protein sequence ID" value="TuG1812G0200002288.01.T04"/>
    <property type="gene ID" value="TuG1812G0200002288.01"/>
</dbReference>
<dbReference type="EnsemblPlants" id="TuG1812G0200002288.01.T04">
    <property type="protein sequence ID" value="TuG1812G0200002288.01.T04"/>
    <property type="gene ID" value="TuG1812G0200002288.01"/>
</dbReference>
<dbReference type="Gene3D" id="2.40.330.10">
    <property type="entry name" value="DNA-binding pseudobarrel domain"/>
    <property type="match status" value="1"/>
</dbReference>
<keyword evidence="5" id="KW-0539">Nucleus</keyword>
<dbReference type="GO" id="GO:0005634">
    <property type="term" value="C:nucleus"/>
    <property type="evidence" value="ECO:0007669"/>
    <property type="project" value="UniProtKB-SubCell"/>
</dbReference>
<keyword evidence="3" id="KW-0238">DNA-binding</keyword>
<accession>A0A8R7TFY1</accession>